<evidence type="ECO:0000259" key="1">
    <source>
        <dbReference type="Pfam" id="PF09019"/>
    </source>
</evidence>
<comment type="caution">
    <text evidence="2">The sequence shown here is derived from an EMBL/GenBank/DDBJ whole genome shotgun (WGS) entry which is preliminary data.</text>
</comment>
<evidence type="ECO:0000313" key="3">
    <source>
        <dbReference type="Proteomes" id="UP001202831"/>
    </source>
</evidence>
<dbReference type="InterPro" id="IPR011335">
    <property type="entry name" value="Restrct_endonuc-II-like"/>
</dbReference>
<dbReference type="InterPro" id="IPR015109">
    <property type="entry name" value="Restrct_endonuc_II_EcoRII_C"/>
</dbReference>
<feature type="domain" description="Restriction endonuclease type II EcoRII C-terminal" evidence="1">
    <location>
        <begin position="232"/>
        <end position="399"/>
    </location>
</feature>
<name>A0ABT0NF24_9GAMM</name>
<dbReference type="Gene3D" id="3.40.91.80">
    <property type="match status" value="1"/>
</dbReference>
<accession>A0ABT0NF24</accession>
<gene>
    <name evidence="2" type="ORF">L2725_22295</name>
</gene>
<dbReference type="SUPFAM" id="SSF52980">
    <property type="entry name" value="Restriction endonuclease-like"/>
    <property type="match status" value="1"/>
</dbReference>
<reference evidence="2 3" key="1">
    <citation type="submission" date="2022-01" db="EMBL/GenBank/DDBJ databases">
        <title>Whole genome-based taxonomy of the Shewanellaceae.</title>
        <authorList>
            <person name="Martin-Rodriguez A.J."/>
        </authorList>
    </citation>
    <scope>NUCLEOTIDE SEQUENCE [LARGE SCALE GENOMIC DNA]</scope>
    <source>
        <strain evidence="2 3">DSM 21332</strain>
    </source>
</reference>
<dbReference type="Proteomes" id="UP001202831">
    <property type="component" value="Unassembled WGS sequence"/>
</dbReference>
<keyword evidence="3" id="KW-1185">Reference proteome</keyword>
<proteinExistence type="predicted"/>
<organism evidence="2 3">
    <name type="scientific">Shewanella corallii</name>
    <dbReference type="NCBI Taxonomy" id="560080"/>
    <lineage>
        <taxon>Bacteria</taxon>
        <taxon>Pseudomonadati</taxon>
        <taxon>Pseudomonadota</taxon>
        <taxon>Gammaproteobacteria</taxon>
        <taxon>Alteromonadales</taxon>
        <taxon>Shewanellaceae</taxon>
        <taxon>Shewanella</taxon>
    </lineage>
</organism>
<protein>
    <recommendedName>
        <fullName evidence="1">Restriction endonuclease type II EcoRII C-terminal domain-containing protein</fullName>
    </recommendedName>
</protein>
<sequence>MFEQLSDVFVAAGIKYLSKVDANPKESNQHEIGGLPRAGIGKHIGMPKDGSKTYLQATLVFLDEDTTEVVEDTVSWYDTRFLQEDRGPEWRLYYKESAVTERIREGDFLLLGLTYDKKLLMVFCPPDSHYEDQIRAIFAATGVKVKGKSLNRLSLDALKIAMPIRLMLAQYGISLDSQQKFYLDKILERFGPRFPDTKSFSCFAREFKKDICPVEYPDSSLIEWMDIEEVLFRQLERYLVGEKLKTGFGESGCDVDDFISFSLSVQNRRKSRSGQAFENHIEHILKFNNVLFRRGAKTEGKQKPDFLFPGPEEYKCKEFPSERLRILGAKTTCKDRWRQVLAEGERVSRKHLITMEPSISKEQTDEMARHHLQLVVPLPIHESYSDEQRQWLQSFKQFIDEVQGISNNK</sequence>
<dbReference type="InterPro" id="IPR038365">
    <property type="entry name" value="EcoRII_C_sf"/>
</dbReference>
<dbReference type="EMBL" id="JAKIKT010000015">
    <property type="protein sequence ID" value="MCL2916471.1"/>
    <property type="molecule type" value="Genomic_DNA"/>
</dbReference>
<dbReference type="Pfam" id="PF09019">
    <property type="entry name" value="EcoRII-C"/>
    <property type="match status" value="1"/>
</dbReference>
<evidence type="ECO:0000313" key="2">
    <source>
        <dbReference type="EMBL" id="MCL2916471.1"/>
    </source>
</evidence>
<dbReference type="RefSeq" id="WP_249251003.1">
    <property type="nucleotide sequence ID" value="NZ_JAKIKT010000015.1"/>
</dbReference>